<dbReference type="Proteomes" id="UP000195607">
    <property type="component" value="Chromosome I"/>
</dbReference>
<dbReference type="InterPro" id="IPR002514">
    <property type="entry name" value="Transposase_8"/>
</dbReference>
<organism evidence="1 2">
    <name type="scientific">Cuniculiplasma divulgatum</name>
    <dbReference type="NCBI Taxonomy" id="1673428"/>
    <lineage>
        <taxon>Archaea</taxon>
        <taxon>Methanobacteriati</taxon>
        <taxon>Thermoplasmatota</taxon>
        <taxon>Thermoplasmata</taxon>
        <taxon>Thermoplasmatales</taxon>
        <taxon>Cuniculiplasmataceae</taxon>
        <taxon>Cuniculiplasma</taxon>
    </lineage>
</organism>
<dbReference type="SUPFAM" id="SSF48295">
    <property type="entry name" value="TrpR-like"/>
    <property type="match status" value="1"/>
</dbReference>
<dbReference type="Pfam" id="PF01527">
    <property type="entry name" value="HTH_Tnp_1"/>
    <property type="match status" value="1"/>
</dbReference>
<dbReference type="RefSeq" id="WP_148690180.1">
    <property type="nucleotide sequence ID" value="NZ_LT671858.1"/>
</dbReference>
<proteinExistence type="predicted"/>
<evidence type="ECO:0000313" key="2">
    <source>
        <dbReference type="Proteomes" id="UP000195607"/>
    </source>
</evidence>
<dbReference type="InterPro" id="IPR010921">
    <property type="entry name" value="Trp_repressor/repl_initiator"/>
</dbReference>
<sequence length="99" mass="10982">MVGKSNRTREEKARIVMEALSNTASIAEICRKYDVGSSAFYKWRDAFIAAGTAALEAGRSSKDAKVQMEIENLKRIIGELTVANETLKKTQLSRRGGMR</sequence>
<dbReference type="AlphaFoldDB" id="A0A1N5WGS2"/>
<evidence type="ECO:0000313" key="1">
    <source>
        <dbReference type="EMBL" id="SIM84448.1"/>
    </source>
</evidence>
<reference evidence="1 2" key="1">
    <citation type="submission" date="2016-04" db="EMBL/GenBank/DDBJ databases">
        <authorList>
            <person name="Evans L.H."/>
            <person name="Alamgir A."/>
            <person name="Owens N."/>
            <person name="Weber N.D."/>
            <person name="Virtaneva K."/>
            <person name="Barbian K."/>
            <person name="Babar A."/>
            <person name="Rosenke K."/>
        </authorList>
    </citation>
    <scope>NUCLEOTIDE SEQUENCE [LARGE SCALE GENOMIC DNA]</scope>
    <source>
        <strain evidence="2">S5(T) (JCM 30642 \VKM B-2941)</strain>
    </source>
</reference>
<protein>
    <submittedName>
        <fullName evidence="1">IS3 family transposase OrfA</fullName>
    </submittedName>
</protein>
<gene>
    <name evidence="1" type="ORF">CSP5_1824</name>
</gene>
<name>A0A1N5WGS2_9ARCH</name>
<dbReference type="GeneID" id="71201925"/>
<dbReference type="EMBL" id="LT671858">
    <property type="protein sequence ID" value="SIM84448.1"/>
    <property type="molecule type" value="Genomic_DNA"/>
</dbReference>
<dbReference type="Gene3D" id="1.10.10.10">
    <property type="entry name" value="Winged helix-like DNA-binding domain superfamily/Winged helix DNA-binding domain"/>
    <property type="match status" value="1"/>
</dbReference>
<dbReference type="GO" id="GO:0006313">
    <property type="term" value="P:DNA transposition"/>
    <property type="evidence" value="ECO:0007669"/>
    <property type="project" value="InterPro"/>
</dbReference>
<dbReference type="GO" id="GO:0004803">
    <property type="term" value="F:transposase activity"/>
    <property type="evidence" value="ECO:0007669"/>
    <property type="project" value="InterPro"/>
</dbReference>
<dbReference type="InterPro" id="IPR036388">
    <property type="entry name" value="WH-like_DNA-bd_sf"/>
</dbReference>
<dbReference type="GO" id="GO:0043565">
    <property type="term" value="F:sequence-specific DNA binding"/>
    <property type="evidence" value="ECO:0007669"/>
    <property type="project" value="InterPro"/>
</dbReference>
<accession>A0A1N5WGS2</accession>